<protein>
    <submittedName>
        <fullName evidence="1">Uncharacterized protein</fullName>
    </submittedName>
</protein>
<comment type="caution">
    <text evidence="1">The sequence shown here is derived from an EMBL/GenBank/DDBJ whole genome shotgun (WGS) entry which is preliminary data.</text>
</comment>
<proteinExistence type="predicted"/>
<name>A0A7W7YCV6_9BACT</name>
<keyword evidence="2" id="KW-1185">Reference proteome</keyword>
<sequence>MSATSANLSPQELRPLLHQKLDAFSDSAIAAVNDLLVEFERRWLFAQMSEEAEADRQAGKYDPALVEQAVRAHRTRHPYA</sequence>
<evidence type="ECO:0000313" key="2">
    <source>
        <dbReference type="Proteomes" id="UP000590740"/>
    </source>
</evidence>
<organism evidence="1 2">
    <name type="scientific">Prosthecobacter vanneervenii</name>
    <dbReference type="NCBI Taxonomy" id="48466"/>
    <lineage>
        <taxon>Bacteria</taxon>
        <taxon>Pseudomonadati</taxon>
        <taxon>Verrucomicrobiota</taxon>
        <taxon>Verrucomicrobiia</taxon>
        <taxon>Verrucomicrobiales</taxon>
        <taxon>Verrucomicrobiaceae</taxon>
        <taxon>Prosthecobacter</taxon>
    </lineage>
</organism>
<accession>A0A7W7YCV6</accession>
<gene>
    <name evidence="1" type="ORF">HNQ65_003443</name>
</gene>
<dbReference type="RefSeq" id="WP_184341069.1">
    <property type="nucleotide sequence ID" value="NZ_JACHIG010000007.1"/>
</dbReference>
<dbReference type="EMBL" id="JACHIG010000007">
    <property type="protein sequence ID" value="MBB5033853.1"/>
    <property type="molecule type" value="Genomic_DNA"/>
</dbReference>
<dbReference type="AlphaFoldDB" id="A0A7W7YCV6"/>
<dbReference type="Proteomes" id="UP000590740">
    <property type="component" value="Unassembled WGS sequence"/>
</dbReference>
<evidence type="ECO:0000313" key="1">
    <source>
        <dbReference type="EMBL" id="MBB5033853.1"/>
    </source>
</evidence>
<reference evidence="1 2" key="1">
    <citation type="submission" date="2020-08" db="EMBL/GenBank/DDBJ databases">
        <title>Genomic Encyclopedia of Type Strains, Phase IV (KMG-IV): sequencing the most valuable type-strain genomes for metagenomic binning, comparative biology and taxonomic classification.</title>
        <authorList>
            <person name="Goeker M."/>
        </authorList>
    </citation>
    <scope>NUCLEOTIDE SEQUENCE [LARGE SCALE GENOMIC DNA]</scope>
    <source>
        <strain evidence="1 2">DSM 12252</strain>
    </source>
</reference>